<organism evidence="2 3">
    <name type="scientific">Portunus trituberculatus</name>
    <name type="common">Swimming crab</name>
    <name type="synonym">Neptunus trituberculatus</name>
    <dbReference type="NCBI Taxonomy" id="210409"/>
    <lineage>
        <taxon>Eukaryota</taxon>
        <taxon>Metazoa</taxon>
        <taxon>Ecdysozoa</taxon>
        <taxon>Arthropoda</taxon>
        <taxon>Crustacea</taxon>
        <taxon>Multicrustacea</taxon>
        <taxon>Malacostraca</taxon>
        <taxon>Eumalacostraca</taxon>
        <taxon>Eucarida</taxon>
        <taxon>Decapoda</taxon>
        <taxon>Pleocyemata</taxon>
        <taxon>Brachyura</taxon>
        <taxon>Eubrachyura</taxon>
        <taxon>Portunoidea</taxon>
        <taxon>Portunidae</taxon>
        <taxon>Portuninae</taxon>
        <taxon>Portunus</taxon>
    </lineage>
</organism>
<dbReference type="Proteomes" id="UP000324222">
    <property type="component" value="Unassembled WGS sequence"/>
</dbReference>
<keyword evidence="1" id="KW-0472">Membrane</keyword>
<evidence type="ECO:0000313" key="2">
    <source>
        <dbReference type="EMBL" id="MPC91244.1"/>
    </source>
</evidence>
<evidence type="ECO:0000313" key="3">
    <source>
        <dbReference type="Proteomes" id="UP000324222"/>
    </source>
</evidence>
<proteinExistence type="predicted"/>
<name>A0A5B7JFW7_PORTR</name>
<keyword evidence="3" id="KW-1185">Reference proteome</keyword>
<protein>
    <submittedName>
        <fullName evidence="2">Uncharacterized protein</fullName>
    </submittedName>
</protein>
<keyword evidence="1" id="KW-1133">Transmembrane helix</keyword>
<dbReference type="AlphaFoldDB" id="A0A5B7JFW7"/>
<dbReference type="EMBL" id="VSRR010087092">
    <property type="protein sequence ID" value="MPC91244.1"/>
    <property type="molecule type" value="Genomic_DNA"/>
</dbReference>
<keyword evidence="1" id="KW-0812">Transmembrane</keyword>
<reference evidence="2 3" key="1">
    <citation type="submission" date="2019-05" db="EMBL/GenBank/DDBJ databases">
        <title>Another draft genome of Portunus trituberculatus and its Hox gene families provides insights of decapod evolution.</title>
        <authorList>
            <person name="Jeong J.-H."/>
            <person name="Song I."/>
            <person name="Kim S."/>
            <person name="Choi T."/>
            <person name="Kim D."/>
            <person name="Ryu S."/>
            <person name="Kim W."/>
        </authorList>
    </citation>
    <scope>NUCLEOTIDE SEQUENCE [LARGE SCALE GENOMIC DNA]</scope>
    <source>
        <tissue evidence="2">Muscle</tissue>
    </source>
</reference>
<gene>
    <name evidence="2" type="ORF">E2C01_086268</name>
</gene>
<evidence type="ECO:0000256" key="1">
    <source>
        <dbReference type="SAM" id="Phobius"/>
    </source>
</evidence>
<feature type="transmembrane region" description="Helical" evidence="1">
    <location>
        <begin position="20"/>
        <end position="42"/>
    </location>
</feature>
<comment type="caution">
    <text evidence="2">The sequence shown here is derived from an EMBL/GenBank/DDBJ whole genome shotgun (WGS) entry which is preliminary data.</text>
</comment>
<sequence>MKSEVTDPQNTTEHFPVTLLSFASPVSVCVMLGQWGALLLGVPRHTLHLPSTSSSRTEDLSSTP</sequence>
<accession>A0A5B7JFW7</accession>